<dbReference type="GO" id="GO:0004748">
    <property type="term" value="F:ribonucleoside-diphosphate reductase activity, thioredoxin disulfide as acceptor"/>
    <property type="evidence" value="ECO:0007669"/>
    <property type="project" value="TreeGrafter"/>
</dbReference>
<reference evidence="8" key="1">
    <citation type="journal article" date="2021" name="PeerJ">
        <title>Extensive microbial diversity within the chicken gut microbiome revealed by metagenomics and culture.</title>
        <authorList>
            <person name="Gilroy R."/>
            <person name="Ravi A."/>
            <person name="Getino M."/>
            <person name="Pursley I."/>
            <person name="Horton D.L."/>
            <person name="Alikhan N.F."/>
            <person name="Baker D."/>
            <person name="Gharbi K."/>
            <person name="Hall N."/>
            <person name="Watson M."/>
            <person name="Adriaenssens E.M."/>
            <person name="Foster-Nyarko E."/>
            <person name="Jarju S."/>
            <person name="Secka A."/>
            <person name="Antonio M."/>
            <person name="Oren A."/>
            <person name="Chaudhuri R.R."/>
            <person name="La Ragione R."/>
            <person name="Hildebrand F."/>
            <person name="Pallen M.J."/>
        </authorList>
    </citation>
    <scope>NUCLEOTIDE SEQUENCE</scope>
    <source>
        <strain evidence="8">CHK192-9172</strain>
    </source>
</reference>
<dbReference type="Pfam" id="PF13353">
    <property type="entry name" value="Fer4_12"/>
    <property type="match status" value="1"/>
</dbReference>
<gene>
    <name evidence="8" type="primary">nrdG</name>
    <name evidence="8" type="ORF">IAA08_06290</name>
</gene>
<comment type="similarity">
    <text evidence="7">Belongs to the organic radical-activating enzymes family.</text>
</comment>
<sequence>MNYGMIKKFDIADGPGVRVTLFVSGCTHHCRECFQPETWDFQYGKLFTPDTEREILEGLKPDYIQGLTLLGGEPFEPENQRCLAPFLKKVREQYPDKDIWCFSGYVLEELTGQETGTGRGRCEVTDEMLSLIDVLVDGEFQLENRDISLQFRGSSNQRLIRVKETLETGRIVWWSSKIERMQH</sequence>
<protein>
    <recommendedName>
        <fullName evidence="7">Anaerobic ribonucleoside-triphosphate reductase-activating protein</fullName>
        <ecNumber evidence="7">1.97.1.-</ecNumber>
    </recommendedName>
</protein>
<dbReference type="SFLD" id="SFLDG01066">
    <property type="entry name" value="organic_radical-activating_enz"/>
    <property type="match status" value="1"/>
</dbReference>
<dbReference type="EMBL" id="DXCH01000177">
    <property type="protein sequence ID" value="HIZ07526.1"/>
    <property type="molecule type" value="Genomic_DNA"/>
</dbReference>
<dbReference type="AlphaFoldDB" id="A0A9D2IGB4"/>
<keyword evidence="4" id="KW-0479">Metal-binding</keyword>
<organism evidence="8 9">
    <name type="scientific">Candidatus Eubacterium avistercoris</name>
    <dbReference type="NCBI Taxonomy" id="2838567"/>
    <lineage>
        <taxon>Bacteria</taxon>
        <taxon>Bacillati</taxon>
        <taxon>Bacillota</taxon>
        <taxon>Clostridia</taxon>
        <taxon>Eubacteriales</taxon>
        <taxon>Eubacteriaceae</taxon>
        <taxon>Eubacterium</taxon>
    </lineage>
</organism>
<dbReference type="GO" id="GO:0051539">
    <property type="term" value="F:4 iron, 4 sulfur cluster binding"/>
    <property type="evidence" value="ECO:0007669"/>
    <property type="project" value="UniProtKB-KW"/>
</dbReference>
<dbReference type="InterPro" id="IPR058240">
    <property type="entry name" value="rSAM_sf"/>
</dbReference>
<dbReference type="InterPro" id="IPR013785">
    <property type="entry name" value="Aldolase_TIM"/>
</dbReference>
<dbReference type="NCBIfam" id="TIGR02491">
    <property type="entry name" value="NrdG"/>
    <property type="match status" value="1"/>
</dbReference>
<keyword evidence="5" id="KW-0408">Iron</keyword>
<evidence type="ECO:0000313" key="9">
    <source>
        <dbReference type="Proteomes" id="UP000824024"/>
    </source>
</evidence>
<dbReference type="GO" id="GO:0043365">
    <property type="term" value="F:[formate-C-acetyltransferase]-activating enzyme activity"/>
    <property type="evidence" value="ECO:0007669"/>
    <property type="project" value="InterPro"/>
</dbReference>
<dbReference type="SFLD" id="SFLDG01063">
    <property type="entry name" value="activating_enzymes__group_1"/>
    <property type="match status" value="1"/>
</dbReference>
<keyword evidence="3" id="KW-0949">S-adenosyl-L-methionine</keyword>
<comment type="cofactor">
    <cofactor evidence="1">
        <name>[4Fe-4S] cluster</name>
        <dbReference type="ChEBI" id="CHEBI:49883"/>
    </cofactor>
</comment>
<name>A0A9D2IGB4_9FIRM</name>
<dbReference type="Gene3D" id="3.20.20.70">
    <property type="entry name" value="Aldolase class I"/>
    <property type="match status" value="1"/>
</dbReference>
<dbReference type="SFLD" id="SFLDS00029">
    <property type="entry name" value="Radical_SAM"/>
    <property type="match status" value="1"/>
</dbReference>
<evidence type="ECO:0000256" key="4">
    <source>
        <dbReference type="ARBA" id="ARBA00022723"/>
    </source>
</evidence>
<dbReference type="EC" id="1.97.1.-" evidence="7"/>
<dbReference type="GO" id="GO:0046872">
    <property type="term" value="F:metal ion binding"/>
    <property type="evidence" value="ECO:0007669"/>
    <property type="project" value="UniProtKB-KW"/>
</dbReference>
<comment type="caution">
    <text evidence="8">The sequence shown here is derived from an EMBL/GenBank/DDBJ whole genome shotgun (WGS) entry which is preliminary data.</text>
</comment>
<evidence type="ECO:0000256" key="6">
    <source>
        <dbReference type="ARBA" id="ARBA00023014"/>
    </source>
</evidence>
<dbReference type="SFLD" id="SFLDF00299">
    <property type="entry name" value="anaerobic_ribonucleoside-triph"/>
    <property type="match status" value="1"/>
</dbReference>
<dbReference type="SUPFAM" id="SSF102114">
    <property type="entry name" value="Radical SAM enzymes"/>
    <property type="match status" value="1"/>
</dbReference>
<dbReference type="Proteomes" id="UP000824024">
    <property type="component" value="Unassembled WGS sequence"/>
</dbReference>
<keyword evidence="2" id="KW-0004">4Fe-4S</keyword>
<evidence type="ECO:0000256" key="3">
    <source>
        <dbReference type="ARBA" id="ARBA00022691"/>
    </source>
</evidence>
<evidence type="ECO:0000313" key="8">
    <source>
        <dbReference type="EMBL" id="HIZ07526.1"/>
    </source>
</evidence>
<keyword evidence="6" id="KW-0411">Iron-sulfur</keyword>
<comment type="function">
    <text evidence="7">Activation of anaerobic ribonucleoside-triphosphate reductase under anaerobic conditions by generation of an organic free radical, using S-adenosylmethionine and reduced flavodoxin as cosubstrates to produce 5'-deoxy-adenosine.</text>
</comment>
<evidence type="ECO:0000256" key="7">
    <source>
        <dbReference type="PIRNR" id="PIRNR000368"/>
    </source>
</evidence>
<keyword evidence="7" id="KW-0560">Oxidoreductase</keyword>
<proteinExistence type="inferred from homology"/>
<dbReference type="PANTHER" id="PTHR30352">
    <property type="entry name" value="PYRUVATE FORMATE-LYASE-ACTIVATING ENZYME"/>
    <property type="match status" value="1"/>
</dbReference>
<dbReference type="PANTHER" id="PTHR30352:SF2">
    <property type="entry name" value="ANAEROBIC RIBONUCLEOSIDE-TRIPHOSPHATE REDUCTASE-ACTIVATING PROTEIN"/>
    <property type="match status" value="1"/>
</dbReference>
<dbReference type="InterPro" id="IPR007197">
    <property type="entry name" value="rSAM"/>
</dbReference>
<dbReference type="InterPro" id="IPR034457">
    <property type="entry name" value="Organic_radical-activating"/>
</dbReference>
<dbReference type="PIRSF" id="PIRSF000368">
    <property type="entry name" value="NrdG"/>
    <property type="match status" value="1"/>
</dbReference>
<reference evidence="8" key="2">
    <citation type="submission" date="2021-04" db="EMBL/GenBank/DDBJ databases">
        <authorList>
            <person name="Gilroy R."/>
        </authorList>
    </citation>
    <scope>NUCLEOTIDE SEQUENCE</scope>
    <source>
        <strain evidence="8">CHK192-9172</strain>
    </source>
</reference>
<accession>A0A9D2IGB4</accession>
<evidence type="ECO:0000256" key="1">
    <source>
        <dbReference type="ARBA" id="ARBA00001966"/>
    </source>
</evidence>
<evidence type="ECO:0000256" key="5">
    <source>
        <dbReference type="ARBA" id="ARBA00023004"/>
    </source>
</evidence>
<dbReference type="InterPro" id="IPR012837">
    <property type="entry name" value="NrdG"/>
</dbReference>
<evidence type="ECO:0000256" key="2">
    <source>
        <dbReference type="ARBA" id="ARBA00022485"/>
    </source>
</evidence>